<dbReference type="OrthoDB" id="9813814at2"/>
<evidence type="ECO:0000256" key="5">
    <source>
        <dbReference type="HAMAP-Rule" id="MF_01201"/>
    </source>
</evidence>
<evidence type="ECO:0000256" key="7">
    <source>
        <dbReference type="PIRSR" id="PIRSR600821-52"/>
    </source>
</evidence>
<sequence>MRATRAIIHLERLKANLAEIRKKIGPKTAICIPVKADAYGHGAVRIGIAAIKAGAKFLAVASVQEGIELREAGIVAPILLFSLPIPEELEDVVRYHITPLVPDTEFAHLVGKTAERLGEILPVHIKIDTGMGRIGCRPENILDLVEVITSYPSLHWEGTATHLSVADSLDTDDRAYTQKQLQRFSDAVDALCQHGYKPGILHAANSGAVVLHENSYFDMVRPGLLAYGYPPIPELAKTVPVQPVMELQTHVVFMKKVYPGEAISYGRKWQASQETVIGTLPIGYADGLPRRLSGKLSLSIGGRRYPLVGRICMDQCMIDLGMDSPVRRWEPVTVFGGTEADPTAAELSELLGTIPYEITCGINKRVPRVYVE</sequence>
<dbReference type="InterPro" id="IPR000821">
    <property type="entry name" value="Ala_racemase"/>
</dbReference>
<dbReference type="GO" id="GO:0030170">
    <property type="term" value="F:pyridoxal phosphate binding"/>
    <property type="evidence" value="ECO:0007669"/>
    <property type="project" value="UniProtKB-UniRule"/>
</dbReference>
<dbReference type="EMBL" id="CP002868">
    <property type="protein sequence ID" value="AEJ20604.1"/>
    <property type="molecule type" value="Genomic_DNA"/>
</dbReference>
<dbReference type="STRING" id="744872.Spica_2499"/>
<keyword evidence="4 5" id="KW-0413">Isomerase</keyword>
<feature type="modified residue" description="N6-(pyridoxal phosphate)lysine" evidence="5 6">
    <location>
        <position position="35"/>
    </location>
</feature>
<gene>
    <name evidence="9" type="ordered locus">Spica_2499</name>
</gene>
<feature type="active site" description="Proton acceptor; specific for D-alanine" evidence="5">
    <location>
        <position position="35"/>
    </location>
</feature>
<evidence type="ECO:0000259" key="8">
    <source>
        <dbReference type="SMART" id="SM01005"/>
    </source>
</evidence>
<dbReference type="GO" id="GO:0005829">
    <property type="term" value="C:cytosol"/>
    <property type="evidence" value="ECO:0007669"/>
    <property type="project" value="TreeGrafter"/>
</dbReference>
<dbReference type="NCBIfam" id="TIGR00492">
    <property type="entry name" value="alr"/>
    <property type="match status" value="1"/>
</dbReference>
<proteinExistence type="inferred from homology"/>
<protein>
    <recommendedName>
        <fullName evidence="5">Alanine racemase</fullName>
        <ecNumber evidence="5">5.1.1.1</ecNumber>
    </recommendedName>
</protein>
<evidence type="ECO:0000256" key="3">
    <source>
        <dbReference type="ARBA" id="ARBA00022898"/>
    </source>
</evidence>
<dbReference type="InterPro" id="IPR009006">
    <property type="entry name" value="Ala_racemase/Decarboxylase_C"/>
</dbReference>
<dbReference type="AlphaFoldDB" id="F8F4F7"/>
<comment type="cofactor">
    <cofactor evidence="2 5 6">
        <name>pyridoxal 5'-phosphate</name>
        <dbReference type="ChEBI" id="CHEBI:597326"/>
    </cofactor>
</comment>
<keyword evidence="10" id="KW-1185">Reference proteome</keyword>
<dbReference type="InterPro" id="IPR001608">
    <property type="entry name" value="Ala_racemase_N"/>
</dbReference>
<dbReference type="GO" id="GO:0008784">
    <property type="term" value="F:alanine racemase activity"/>
    <property type="evidence" value="ECO:0007669"/>
    <property type="project" value="UniProtKB-UniRule"/>
</dbReference>
<dbReference type="SUPFAM" id="SSF51419">
    <property type="entry name" value="PLP-binding barrel"/>
    <property type="match status" value="1"/>
</dbReference>
<reference evidence="10" key="1">
    <citation type="journal article" date="2013" name="Stand. Genomic Sci.">
        <title>Genome sequence of the thermophilic fresh-water bacterium Spirochaeta caldaria type strain (H1(T)), reclassification of Spirochaeta caldaria, Spirochaeta stenostrepta, and Spirochaeta zuelzerae in the genus Treponema as Treponema caldaria comb. nov., Treponema stenostrepta comb. nov., and Treponema zuelzerae comb. nov., and emendation of the genus Treponema.</title>
        <authorList>
            <person name="Abt B."/>
            <person name="Goker M."/>
            <person name="Scheuner C."/>
            <person name="Han C."/>
            <person name="Lu M."/>
            <person name="Misra M."/>
            <person name="Lapidus A."/>
            <person name="Nolan M."/>
            <person name="Lucas S."/>
            <person name="Hammon N."/>
            <person name="Deshpande S."/>
            <person name="Cheng J.F."/>
            <person name="Tapia R."/>
            <person name="Goodwin L.A."/>
            <person name="Pitluck S."/>
            <person name="Liolios K."/>
            <person name="Pagani I."/>
            <person name="Ivanova N."/>
            <person name="Mavromatis K."/>
            <person name="Mikhailova N."/>
            <person name="Huntemann M."/>
            <person name="Pati A."/>
            <person name="Chen A."/>
            <person name="Palaniappan K."/>
            <person name="Land M."/>
            <person name="Hauser L."/>
            <person name="Jeffries C.D."/>
            <person name="Rohde M."/>
            <person name="Spring S."/>
            <person name="Gronow S."/>
            <person name="Detter J.C."/>
            <person name="Bristow J."/>
            <person name="Eisen J.A."/>
            <person name="Markowitz V."/>
            <person name="Hugenholtz P."/>
            <person name="Kyrpides N.C."/>
            <person name="Woyke T."/>
            <person name="Klenk H.P."/>
        </authorList>
    </citation>
    <scope>NUCLEOTIDE SEQUENCE</scope>
    <source>
        <strain evidence="10">ATCC 51460 / DSM 7334 / H1</strain>
    </source>
</reference>
<evidence type="ECO:0000256" key="2">
    <source>
        <dbReference type="ARBA" id="ARBA00001933"/>
    </source>
</evidence>
<name>F8F4F7_GRAC1</name>
<evidence type="ECO:0000256" key="6">
    <source>
        <dbReference type="PIRSR" id="PIRSR600821-50"/>
    </source>
</evidence>
<feature type="binding site" evidence="5 7">
    <location>
        <position position="313"/>
    </location>
    <ligand>
        <name>substrate</name>
    </ligand>
</feature>
<comment type="similarity">
    <text evidence="5">Belongs to the alanine racemase family.</text>
</comment>
<keyword evidence="3 5" id="KW-0663">Pyridoxal phosphate</keyword>
<dbReference type="Gene3D" id="3.20.20.10">
    <property type="entry name" value="Alanine racemase"/>
    <property type="match status" value="1"/>
</dbReference>
<dbReference type="PANTHER" id="PTHR30511">
    <property type="entry name" value="ALANINE RACEMASE"/>
    <property type="match status" value="1"/>
</dbReference>
<evidence type="ECO:0000313" key="10">
    <source>
        <dbReference type="Proteomes" id="UP000000503"/>
    </source>
</evidence>
<dbReference type="RefSeq" id="WP_013969883.1">
    <property type="nucleotide sequence ID" value="NC_015732.1"/>
</dbReference>
<dbReference type="SMART" id="SM01005">
    <property type="entry name" value="Ala_racemase_C"/>
    <property type="match status" value="1"/>
</dbReference>
<feature type="active site" description="Proton acceptor; specific for L-alanine" evidence="5">
    <location>
        <position position="265"/>
    </location>
</feature>
<dbReference type="Pfam" id="PF00842">
    <property type="entry name" value="Ala_racemase_C"/>
    <property type="match status" value="1"/>
</dbReference>
<dbReference type="GO" id="GO:0030632">
    <property type="term" value="P:D-alanine biosynthetic process"/>
    <property type="evidence" value="ECO:0007669"/>
    <property type="project" value="UniProtKB-UniRule"/>
</dbReference>
<dbReference type="SUPFAM" id="SSF50621">
    <property type="entry name" value="Alanine racemase C-terminal domain-like"/>
    <property type="match status" value="1"/>
</dbReference>
<dbReference type="HOGENOM" id="CLU_028393_2_2_12"/>
<dbReference type="HAMAP" id="MF_01201">
    <property type="entry name" value="Ala_racemase"/>
    <property type="match status" value="1"/>
</dbReference>
<accession>F8F4F7</accession>
<dbReference type="PANTHER" id="PTHR30511:SF0">
    <property type="entry name" value="ALANINE RACEMASE, CATABOLIC-RELATED"/>
    <property type="match status" value="1"/>
</dbReference>
<comment type="pathway">
    <text evidence="5">Amino-acid biosynthesis; D-alanine biosynthesis; D-alanine from L-alanine: step 1/1.</text>
</comment>
<evidence type="ECO:0000256" key="4">
    <source>
        <dbReference type="ARBA" id="ARBA00023235"/>
    </source>
</evidence>
<dbReference type="InterPro" id="IPR011079">
    <property type="entry name" value="Ala_racemase_C"/>
</dbReference>
<evidence type="ECO:0000313" key="9">
    <source>
        <dbReference type="EMBL" id="AEJ20604.1"/>
    </source>
</evidence>
<comment type="catalytic activity">
    <reaction evidence="1 5">
        <text>L-alanine = D-alanine</text>
        <dbReference type="Rhea" id="RHEA:20249"/>
        <dbReference type="ChEBI" id="CHEBI:57416"/>
        <dbReference type="ChEBI" id="CHEBI:57972"/>
        <dbReference type="EC" id="5.1.1.1"/>
    </reaction>
</comment>
<dbReference type="Proteomes" id="UP000000503">
    <property type="component" value="Chromosome"/>
</dbReference>
<evidence type="ECO:0000256" key="1">
    <source>
        <dbReference type="ARBA" id="ARBA00000316"/>
    </source>
</evidence>
<comment type="function">
    <text evidence="5">Catalyzes the interconversion of L-alanine and D-alanine. May also act on other amino acids.</text>
</comment>
<dbReference type="PRINTS" id="PR00992">
    <property type="entry name" value="ALARACEMASE"/>
</dbReference>
<dbReference type="KEGG" id="scd:Spica_2499"/>
<dbReference type="EC" id="5.1.1.1" evidence="5"/>
<dbReference type="UniPathway" id="UPA00042">
    <property type="reaction ID" value="UER00497"/>
</dbReference>
<dbReference type="Pfam" id="PF01168">
    <property type="entry name" value="Ala_racemase_N"/>
    <property type="match status" value="1"/>
</dbReference>
<dbReference type="Gene3D" id="2.40.37.10">
    <property type="entry name" value="Lyase, Ornithine Decarboxylase, Chain A, domain 1"/>
    <property type="match status" value="1"/>
</dbReference>
<dbReference type="eggNOG" id="COG0787">
    <property type="taxonomic scope" value="Bacteria"/>
</dbReference>
<dbReference type="FunFam" id="3.20.20.10:FF:000002">
    <property type="entry name" value="Alanine racemase"/>
    <property type="match status" value="1"/>
</dbReference>
<dbReference type="InterPro" id="IPR029066">
    <property type="entry name" value="PLP-binding_barrel"/>
</dbReference>
<organism evidence="9 10">
    <name type="scientific">Gracilinema caldarium (strain ATCC 51460 / DSM 7334 / H1)</name>
    <name type="common">Treponema caldarium</name>
    <dbReference type="NCBI Taxonomy" id="744872"/>
    <lineage>
        <taxon>Bacteria</taxon>
        <taxon>Pseudomonadati</taxon>
        <taxon>Spirochaetota</taxon>
        <taxon>Spirochaetia</taxon>
        <taxon>Spirochaetales</taxon>
        <taxon>Breznakiellaceae</taxon>
        <taxon>Gracilinema</taxon>
    </lineage>
</organism>
<dbReference type="CDD" id="cd00430">
    <property type="entry name" value="PLPDE_III_AR"/>
    <property type="match status" value="1"/>
</dbReference>
<feature type="binding site" evidence="5 7">
    <location>
        <position position="133"/>
    </location>
    <ligand>
        <name>substrate</name>
    </ligand>
</feature>
<feature type="domain" description="Alanine racemase C-terminal" evidence="8">
    <location>
        <begin position="244"/>
        <end position="371"/>
    </location>
</feature>